<dbReference type="InterPro" id="IPR003010">
    <property type="entry name" value="C-N_Hydrolase"/>
</dbReference>
<evidence type="ECO:0000256" key="2">
    <source>
        <dbReference type="SAM" id="MobiDB-lite"/>
    </source>
</evidence>
<dbReference type="Gene3D" id="3.60.110.10">
    <property type="entry name" value="Carbon-nitrogen hydrolase"/>
    <property type="match status" value="1"/>
</dbReference>
<name>A0A0X2NMJ4_9CORY</name>
<gene>
    <name evidence="4" type="ORF">CVAR292_02033</name>
</gene>
<evidence type="ECO:0000313" key="5">
    <source>
        <dbReference type="Proteomes" id="UP000182498"/>
    </source>
</evidence>
<proteinExistence type="predicted"/>
<feature type="domain" description="CN hydrolase" evidence="3">
    <location>
        <begin position="3"/>
        <end position="253"/>
    </location>
</feature>
<dbReference type="CDD" id="cd07197">
    <property type="entry name" value="nitrilase"/>
    <property type="match status" value="1"/>
</dbReference>
<keyword evidence="1 4" id="KW-0378">Hydrolase</keyword>
<dbReference type="Pfam" id="PF00795">
    <property type="entry name" value="CN_hydrolase"/>
    <property type="match status" value="1"/>
</dbReference>
<evidence type="ECO:0000256" key="1">
    <source>
        <dbReference type="ARBA" id="ARBA00022801"/>
    </source>
</evidence>
<protein>
    <submittedName>
        <fullName evidence="4">Predicted amidohydrolase</fullName>
    </submittedName>
</protein>
<evidence type="ECO:0000259" key="3">
    <source>
        <dbReference type="PROSITE" id="PS50263"/>
    </source>
</evidence>
<sequence>MVLTVSTVAAHFGRDIDRALRKIEGMIRHARDSGAGLLVLPSATLGGYIGDLRDPDHQKMDPPPAVDLDGPELASIADMARDLVVCLGVTERGDGEIRYNTAVCLNGGGILGTHRKVHLPMGESRIYTAGTTFAAFETPVGRIGLMTDFDKTFPEAARTLAFDEAKLVACLSAWPASVTRLADRLSNDRQARLFDLYDCARAAENQIYLVSSNQTGTFGGMRFLGQAKIVDPSGDIIGKTWSKSGMVTEDIDVEANVYAARRSMNHLQQRRTASYHVPPEGDRENGEH</sequence>
<dbReference type="OrthoDB" id="4008466at2"/>
<dbReference type="InterPro" id="IPR050345">
    <property type="entry name" value="Aliph_Amidase/BUP"/>
</dbReference>
<feature type="compositionally biased region" description="Basic and acidic residues" evidence="2">
    <location>
        <begin position="279"/>
        <end position="288"/>
    </location>
</feature>
<accession>A0A0X2NMJ4</accession>
<feature type="region of interest" description="Disordered" evidence="2">
    <location>
        <begin position="268"/>
        <end position="288"/>
    </location>
</feature>
<dbReference type="InterPro" id="IPR036526">
    <property type="entry name" value="C-N_Hydrolase_sf"/>
</dbReference>
<dbReference type="PANTHER" id="PTHR43674:SF16">
    <property type="entry name" value="CARBON-NITROGEN FAMILY, PUTATIVE (AFU_ORTHOLOGUE AFUA_5G02350)-RELATED"/>
    <property type="match status" value="1"/>
</dbReference>
<dbReference type="AlphaFoldDB" id="A0A0X2NMJ4"/>
<dbReference type="RefSeq" id="WP_073884373.1">
    <property type="nucleotide sequence ID" value="NZ_FAUH01000014.1"/>
</dbReference>
<dbReference type="GO" id="GO:0016811">
    <property type="term" value="F:hydrolase activity, acting on carbon-nitrogen (but not peptide) bonds, in linear amides"/>
    <property type="evidence" value="ECO:0007669"/>
    <property type="project" value="TreeGrafter"/>
</dbReference>
<dbReference type="EMBL" id="FAUH01000014">
    <property type="protein sequence ID" value="CUU66686.1"/>
    <property type="molecule type" value="Genomic_DNA"/>
</dbReference>
<organism evidence="4 5">
    <name type="scientific">Corynebacterium variabile</name>
    <dbReference type="NCBI Taxonomy" id="1727"/>
    <lineage>
        <taxon>Bacteria</taxon>
        <taxon>Bacillati</taxon>
        <taxon>Actinomycetota</taxon>
        <taxon>Actinomycetes</taxon>
        <taxon>Mycobacteriales</taxon>
        <taxon>Corynebacteriaceae</taxon>
        <taxon>Corynebacterium</taxon>
    </lineage>
</organism>
<keyword evidence="5" id="KW-1185">Reference proteome</keyword>
<dbReference type="Proteomes" id="UP000182498">
    <property type="component" value="Unassembled WGS sequence"/>
</dbReference>
<reference evidence="5" key="1">
    <citation type="submission" date="2015-11" db="EMBL/GenBank/DDBJ databases">
        <authorList>
            <person name="Dugat-Bony E."/>
        </authorList>
    </citation>
    <scope>NUCLEOTIDE SEQUENCE [LARGE SCALE GENOMIC DNA]</scope>
    <source>
        <strain evidence="5">Mu292</strain>
    </source>
</reference>
<dbReference type="PANTHER" id="PTHR43674">
    <property type="entry name" value="NITRILASE C965.09-RELATED"/>
    <property type="match status" value="1"/>
</dbReference>
<evidence type="ECO:0000313" key="4">
    <source>
        <dbReference type="EMBL" id="CUU66686.1"/>
    </source>
</evidence>
<dbReference type="SUPFAM" id="SSF56317">
    <property type="entry name" value="Carbon-nitrogen hydrolase"/>
    <property type="match status" value="1"/>
</dbReference>
<dbReference type="PROSITE" id="PS50263">
    <property type="entry name" value="CN_HYDROLASE"/>
    <property type="match status" value="1"/>
</dbReference>